<dbReference type="AlphaFoldDB" id="A0AAV7W6N5"/>
<gene>
    <name evidence="1" type="ORF">NDU88_003639</name>
</gene>
<protein>
    <submittedName>
        <fullName evidence="1">Uncharacterized protein</fullName>
    </submittedName>
</protein>
<proteinExistence type="predicted"/>
<evidence type="ECO:0000313" key="1">
    <source>
        <dbReference type="EMBL" id="KAJ1208253.1"/>
    </source>
</evidence>
<evidence type="ECO:0000313" key="2">
    <source>
        <dbReference type="Proteomes" id="UP001066276"/>
    </source>
</evidence>
<organism evidence="1 2">
    <name type="scientific">Pleurodeles waltl</name>
    <name type="common">Iberian ribbed newt</name>
    <dbReference type="NCBI Taxonomy" id="8319"/>
    <lineage>
        <taxon>Eukaryota</taxon>
        <taxon>Metazoa</taxon>
        <taxon>Chordata</taxon>
        <taxon>Craniata</taxon>
        <taxon>Vertebrata</taxon>
        <taxon>Euteleostomi</taxon>
        <taxon>Amphibia</taxon>
        <taxon>Batrachia</taxon>
        <taxon>Caudata</taxon>
        <taxon>Salamandroidea</taxon>
        <taxon>Salamandridae</taxon>
        <taxon>Pleurodelinae</taxon>
        <taxon>Pleurodeles</taxon>
    </lineage>
</organism>
<accession>A0AAV7W6N5</accession>
<sequence length="124" mass="13951">MAQTSAACMRWLPELGTEVRHVLNHGGLPEETRRLQGNRESDSLRWRGLEESGAWPAAGEWNLTCPDGDQISRFGLIGHAEDSCIGGRKRRPALLRDLKRALQEMIMGSKYQNHTLILDPIAYL</sequence>
<dbReference type="Proteomes" id="UP001066276">
    <property type="component" value="Chromosome 1_2"/>
</dbReference>
<name>A0AAV7W6N5_PLEWA</name>
<keyword evidence="2" id="KW-1185">Reference proteome</keyword>
<reference evidence="1" key="1">
    <citation type="journal article" date="2022" name="bioRxiv">
        <title>Sequencing and chromosome-scale assembly of the giantPleurodeles waltlgenome.</title>
        <authorList>
            <person name="Brown T."/>
            <person name="Elewa A."/>
            <person name="Iarovenko S."/>
            <person name="Subramanian E."/>
            <person name="Araus A.J."/>
            <person name="Petzold A."/>
            <person name="Susuki M."/>
            <person name="Suzuki K.-i.T."/>
            <person name="Hayashi T."/>
            <person name="Toyoda A."/>
            <person name="Oliveira C."/>
            <person name="Osipova E."/>
            <person name="Leigh N.D."/>
            <person name="Simon A."/>
            <person name="Yun M.H."/>
        </authorList>
    </citation>
    <scope>NUCLEOTIDE SEQUENCE</scope>
    <source>
        <strain evidence="1">20211129_DDA</strain>
        <tissue evidence="1">Liver</tissue>
    </source>
</reference>
<dbReference type="EMBL" id="JANPWB010000002">
    <property type="protein sequence ID" value="KAJ1208253.1"/>
    <property type="molecule type" value="Genomic_DNA"/>
</dbReference>
<comment type="caution">
    <text evidence="1">The sequence shown here is derived from an EMBL/GenBank/DDBJ whole genome shotgun (WGS) entry which is preliminary data.</text>
</comment>